<feature type="transmembrane region" description="Helical" evidence="6">
    <location>
        <begin position="90"/>
        <end position="115"/>
    </location>
</feature>
<evidence type="ECO:0000256" key="2">
    <source>
        <dbReference type="ARBA" id="ARBA00022475"/>
    </source>
</evidence>
<evidence type="ECO:0000256" key="4">
    <source>
        <dbReference type="ARBA" id="ARBA00022989"/>
    </source>
</evidence>
<dbReference type="Gene3D" id="1.20.1740.10">
    <property type="entry name" value="Amino acid/polyamine transporter I"/>
    <property type="match status" value="1"/>
</dbReference>
<keyword evidence="3 6" id="KW-0812">Transmembrane</keyword>
<evidence type="ECO:0000256" key="6">
    <source>
        <dbReference type="SAM" id="Phobius"/>
    </source>
</evidence>
<reference evidence="7" key="1">
    <citation type="submission" date="2020-07" db="EMBL/GenBank/DDBJ databases">
        <authorList>
            <person name="Camacho E."/>
        </authorList>
    </citation>
    <scope>NUCLEOTIDE SEQUENCE</scope>
    <source>
        <strain evidence="7">MPO218</strain>
    </source>
</reference>
<feature type="transmembrane region" description="Helical" evidence="6">
    <location>
        <begin position="290"/>
        <end position="315"/>
    </location>
</feature>
<keyword evidence="4 6" id="KW-1133">Transmembrane helix</keyword>
<comment type="subcellular location">
    <subcellularLocation>
        <location evidence="1">Cell membrane</location>
        <topology evidence="1">Multi-pass membrane protein</topology>
    </subcellularLocation>
</comment>
<feature type="transmembrane region" description="Helical" evidence="6">
    <location>
        <begin position="12"/>
        <end position="38"/>
    </location>
</feature>
<dbReference type="AlphaFoldDB" id="A0A975CZK5"/>
<feature type="transmembrane region" description="Helical" evidence="6">
    <location>
        <begin position="336"/>
        <end position="355"/>
    </location>
</feature>
<dbReference type="PANTHER" id="PTHR42770">
    <property type="entry name" value="AMINO ACID TRANSPORTER-RELATED"/>
    <property type="match status" value="1"/>
</dbReference>
<feature type="transmembrane region" description="Helical" evidence="6">
    <location>
        <begin position="44"/>
        <end position="69"/>
    </location>
</feature>
<feature type="transmembrane region" description="Helical" evidence="6">
    <location>
        <begin position="361"/>
        <end position="384"/>
    </location>
</feature>
<dbReference type="InterPro" id="IPR050367">
    <property type="entry name" value="APC_superfamily"/>
</dbReference>
<dbReference type="PANTHER" id="PTHR42770:SF7">
    <property type="entry name" value="MEMBRANE PROTEIN"/>
    <property type="match status" value="1"/>
</dbReference>
<gene>
    <name evidence="7" type="ORF">HRJ34_17770</name>
</gene>
<evidence type="ECO:0000313" key="7">
    <source>
        <dbReference type="EMBL" id="QTH20193.1"/>
    </source>
</evidence>
<dbReference type="RefSeq" id="WP_208632024.1">
    <property type="nucleotide sequence ID" value="NZ_CP059319.1"/>
</dbReference>
<name>A0A975CZK5_9SPHN</name>
<feature type="transmembrane region" description="Helical" evidence="6">
    <location>
        <begin position="396"/>
        <end position="418"/>
    </location>
</feature>
<evidence type="ECO:0000256" key="3">
    <source>
        <dbReference type="ARBA" id="ARBA00022692"/>
    </source>
</evidence>
<keyword evidence="5 6" id="KW-0472">Membrane</keyword>
<proteinExistence type="predicted"/>
<feature type="transmembrane region" description="Helical" evidence="6">
    <location>
        <begin position="162"/>
        <end position="182"/>
    </location>
</feature>
<dbReference type="Proteomes" id="UP000664914">
    <property type="component" value="Chromosome"/>
</dbReference>
<evidence type="ECO:0000313" key="8">
    <source>
        <dbReference type="Proteomes" id="UP000664914"/>
    </source>
</evidence>
<dbReference type="GO" id="GO:0005886">
    <property type="term" value="C:plasma membrane"/>
    <property type="evidence" value="ECO:0007669"/>
    <property type="project" value="UniProtKB-SubCell"/>
</dbReference>
<protein>
    <submittedName>
        <fullName evidence="7">Amino acid permease</fullName>
    </submittedName>
</protein>
<keyword evidence="2" id="KW-1003">Cell membrane</keyword>
<dbReference type="Pfam" id="PF13520">
    <property type="entry name" value="AA_permease_2"/>
    <property type="match status" value="1"/>
</dbReference>
<dbReference type="EMBL" id="CP059319">
    <property type="protein sequence ID" value="QTH20193.1"/>
    <property type="molecule type" value="Genomic_DNA"/>
</dbReference>
<feature type="transmembrane region" description="Helical" evidence="6">
    <location>
        <begin position="424"/>
        <end position="446"/>
    </location>
</feature>
<organism evidence="7 8">
    <name type="scientific">Rhizorhabdus wittichii</name>
    <dbReference type="NCBI Taxonomy" id="160791"/>
    <lineage>
        <taxon>Bacteria</taxon>
        <taxon>Pseudomonadati</taxon>
        <taxon>Pseudomonadota</taxon>
        <taxon>Alphaproteobacteria</taxon>
        <taxon>Sphingomonadales</taxon>
        <taxon>Sphingomonadaceae</taxon>
        <taxon>Rhizorhabdus</taxon>
    </lineage>
</organism>
<accession>A0A975CZK5</accession>
<feature type="transmembrane region" description="Helical" evidence="6">
    <location>
        <begin position="135"/>
        <end position="155"/>
    </location>
</feature>
<evidence type="ECO:0000256" key="5">
    <source>
        <dbReference type="ARBA" id="ARBA00023136"/>
    </source>
</evidence>
<feature type="transmembrane region" description="Helical" evidence="6">
    <location>
        <begin position="202"/>
        <end position="221"/>
    </location>
</feature>
<reference evidence="7" key="2">
    <citation type="submission" date="2021-04" db="EMBL/GenBank/DDBJ databases">
        <title>Isolation and genomic analysis of the ibuprofen-degrading bacterium Sphingomonas strain MPO218.</title>
        <authorList>
            <person name="Aulestia M."/>
            <person name="Flores A."/>
            <person name="Mangas E.L."/>
            <person name="Perez-Pulido A.J."/>
            <person name="Santero E."/>
            <person name="Camacho E.M."/>
        </authorList>
    </citation>
    <scope>NUCLEOTIDE SEQUENCE</scope>
    <source>
        <strain evidence="7">MPO218</strain>
    </source>
</reference>
<dbReference type="PIRSF" id="PIRSF006060">
    <property type="entry name" value="AA_transporter"/>
    <property type="match status" value="1"/>
</dbReference>
<dbReference type="InterPro" id="IPR002293">
    <property type="entry name" value="AA/rel_permease1"/>
</dbReference>
<feature type="transmembrane region" description="Helical" evidence="6">
    <location>
        <begin position="233"/>
        <end position="262"/>
    </location>
</feature>
<dbReference type="GO" id="GO:0022857">
    <property type="term" value="F:transmembrane transporter activity"/>
    <property type="evidence" value="ECO:0007669"/>
    <property type="project" value="InterPro"/>
</dbReference>
<sequence length="456" mass="46026">MSASQLRSSLGPFKLFAIAFGSIIGIGWITLVGIWLAAAGPFGSVLAFGLGCLSVCLIGLAYAELALLLPQAGGEVAYAHAAFGRPLAFVAGWALLMVYVAVIAFESISVGWVLGAIWPDLSAAWPVDTPMGPELLAGLVVGITVIWANIGGAHAAAAVQTVLTMVKIAACAIFIVAAMAFGEASNLAPHFGAAAAGGDLSGIATVFATSFLFYAGFNFLTQGIEERAPGVSVGQVVMAIIGSIVCAFLFYALIIVAVGMLLPVDRLAGLNLPAADAFEIALGSAALKNLVLGAGLVGLVTAWNGTLFGASRMLLSLARAGLVPTLFAGVSRRTGTPVAAILVISVLAMGVATLGKGAIGAIVGVAVTGVPLTWVVVTAAALKLRKSPAERAFTVPFGRAIFVAALLVSLAGTAIALHDVTISANHLGLTALGLWAGAGVLLWLFIGSRAAAKENL</sequence>
<evidence type="ECO:0000256" key="1">
    <source>
        <dbReference type="ARBA" id="ARBA00004651"/>
    </source>
</evidence>